<dbReference type="AlphaFoldDB" id="A0A811L562"/>
<feature type="transmembrane region" description="Helical" evidence="9">
    <location>
        <begin position="161"/>
        <end position="184"/>
    </location>
</feature>
<evidence type="ECO:0000256" key="8">
    <source>
        <dbReference type="ARBA" id="ARBA00023136"/>
    </source>
</evidence>
<evidence type="ECO:0000313" key="11">
    <source>
        <dbReference type="EMBL" id="CAD5223389.1"/>
    </source>
</evidence>
<evidence type="ECO:0000256" key="4">
    <source>
        <dbReference type="ARBA" id="ARBA00022824"/>
    </source>
</evidence>
<feature type="region of interest" description="Disordered" evidence="10">
    <location>
        <begin position="1"/>
        <end position="41"/>
    </location>
</feature>
<protein>
    <recommendedName>
        <fullName evidence="9">Protein YIF1</fullName>
    </recommendedName>
</protein>
<evidence type="ECO:0000256" key="9">
    <source>
        <dbReference type="RuleBase" id="RU368073"/>
    </source>
</evidence>
<evidence type="ECO:0000256" key="10">
    <source>
        <dbReference type="SAM" id="MobiDB-lite"/>
    </source>
</evidence>
<organism evidence="11 12">
    <name type="scientific">Bursaphelenchus okinawaensis</name>
    <dbReference type="NCBI Taxonomy" id="465554"/>
    <lineage>
        <taxon>Eukaryota</taxon>
        <taxon>Metazoa</taxon>
        <taxon>Ecdysozoa</taxon>
        <taxon>Nematoda</taxon>
        <taxon>Chromadorea</taxon>
        <taxon>Rhabditida</taxon>
        <taxon>Tylenchina</taxon>
        <taxon>Tylenchomorpha</taxon>
        <taxon>Aphelenchoidea</taxon>
        <taxon>Aphelenchoididae</taxon>
        <taxon>Bursaphelenchus</taxon>
    </lineage>
</organism>
<dbReference type="Pfam" id="PF03878">
    <property type="entry name" value="YIF1"/>
    <property type="match status" value="1"/>
</dbReference>
<name>A0A811L562_9BILA</name>
<dbReference type="GO" id="GO:0006888">
    <property type="term" value="P:endoplasmic reticulum to Golgi vesicle-mediated transport"/>
    <property type="evidence" value="ECO:0007669"/>
    <property type="project" value="UniProtKB-UniRule"/>
</dbReference>
<dbReference type="GO" id="GO:0030134">
    <property type="term" value="C:COPII-coated ER to Golgi transport vesicle"/>
    <property type="evidence" value="ECO:0007669"/>
    <property type="project" value="TreeGrafter"/>
</dbReference>
<dbReference type="EMBL" id="CAJFCW020000005">
    <property type="protein sequence ID" value="CAG9117717.1"/>
    <property type="molecule type" value="Genomic_DNA"/>
</dbReference>
<dbReference type="PANTHER" id="PTHR14083">
    <property type="entry name" value="YIP1 INTERACTING FACTOR HOMOLOG YIF1 PROTEIN"/>
    <property type="match status" value="1"/>
</dbReference>
<keyword evidence="12" id="KW-1185">Reference proteome</keyword>
<dbReference type="Proteomes" id="UP000783686">
    <property type="component" value="Unassembled WGS sequence"/>
</dbReference>
<keyword evidence="3 9" id="KW-0812">Transmembrane</keyword>
<evidence type="ECO:0000256" key="5">
    <source>
        <dbReference type="ARBA" id="ARBA00022927"/>
    </source>
</evidence>
<feature type="compositionally biased region" description="Low complexity" evidence="10">
    <location>
        <begin position="21"/>
        <end position="31"/>
    </location>
</feature>
<dbReference type="GO" id="GO:0015031">
    <property type="term" value="P:protein transport"/>
    <property type="evidence" value="ECO:0007669"/>
    <property type="project" value="UniProtKB-KW"/>
</dbReference>
<evidence type="ECO:0000256" key="2">
    <source>
        <dbReference type="ARBA" id="ARBA00022448"/>
    </source>
</evidence>
<feature type="transmembrane region" description="Helical" evidence="9">
    <location>
        <begin position="130"/>
        <end position="149"/>
    </location>
</feature>
<keyword evidence="5 9" id="KW-0653">Protein transport</keyword>
<keyword evidence="2 9" id="KW-0813">Transport</keyword>
<dbReference type="OrthoDB" id="337750at2759"/>
<gene>
    <name evidence="11" type="ORF">BOKJ2_LOCUS10159</name>
</gene>
<dbReference type="EMBL" id="CAJFDH010000005">
    <property type="protein sequence ID" value="CAD5223389.1"/>
    <property type="molecule type" value="Genomic_DNA"/>
</dbReference>
<comment type="caution">
    <text evidence="11">The sequence shown here is derived from an EMBL/GenBank/DDBJ whole genome shotgun (WGS) entry which is preliminary data.</text>
</comment>
<sequence>MEPPNNPGYNNYGYTPPPPQYGQGMPPQQQPSDPYGQPPPNFSQFPDQFSAAFNNPIVQSYAEGYKKQIYEQYVATSAQTLKYYFAVDTNYVVKKIALIMCPFLHKDWSSHPGANGEQAPPKYNINAPDLYIPVMSFLTYVLVAGFVFGTQDRFEPEKLGLLTTNALFYLILENLAIFVTKFVLNLSHTLNFGIVLATVVTNMSPWSSVYWHFCIVATVFFLLRSMKIYLLDMANRGGDQKKRKLYLLLSITLVQGLIIWLLTSSVTSYMPGNYNIAKMALDKMGIKKNEVPMTHDGEVDYEALLKME</sequence>
<comment type="similarity">
    <text evidence="1 9">Belongs to the YIF1 family.</text>
</comment>
<evidence type="ECO:0000313" key="12">
    <source>
        <dbReference type="Proteomes" id="UP000614601"/>
    </source>
</evidence>
<keyword evidence="6 9" id="KW-1133">Transmembrane helix</keyword>
<keyword evidence="4 9" id="KW-0256">Endoplasmic reticulum</keyword>
<comment type="subcellular location">
    <subcellularLocation>
        <location evidence="9">Endoplasmic reticulum membrane</location>
        <topology evidence="9">Multi-pass membrane protein</topology>
    </subcellularLocation>
    <subcellularLocation>
        <location evidence="9">Golgi apparatus membrane</location>
        <topology evidence="9">Multi-pass membrane protein</topology>
    </subcellularLocation>
</comment>
<dbReference type="Proteomes" id="UP000614601">
    <property type="component" value="Unassembled WGS sequence"/>
</dbReference>
<feature type="transmembrane region" description="Helical" evidence="9">
    <location>
        <begin position="204"/>
        <end position="224"/>
    </location>
</feature>
<keyword evidence="7 9" id="KW-0333">Golgi apparatus</keyword>
<dbReference type="PANTHER" id="PTHR14083:SF0">
    <property type="entry name" value="YIP1D-INTERACTING FACTOR 1, ISOFORM C"/>
    <property type="match status" value="1"/>
</dbReference>
<dbReference type="GO" id="GO:0005793">
    <property type="term" value="C:endoplasmic reticulum-Golgi intermediate compartment"/>
    <property type="evidence" value="ECO:0007669"/>
    <property type="project" value="UniProtKB-UniRule"/>
</dbReference>
<evidence type="ECO:0000256" key="7">
    <source>
        <dbReference type="ARBA" id="ARBA00023034"/>
    </source>
</evidence>
<evidence type="ECO:0000256" key="6">
    <source>
        <dbReference type="ARBA" id="ARBA00022989"/>
    </source>
</evidence>
<evidence type="ECO:0000256" key="3">
    <source>
        <dbReference type="ARBA" id="ARBA00022692"/>
    </source>
</evidence>
<proteinExistence type="inferred from homology"/>
<dbReference type="GO" id="GO:0000139">
    <property type="term" value="C:Golgi membrane"/>
    <property type="evidence" value="ECO:0007669"/>
    <property type="project" value="UniProtKB-SubCell"/>
</dbReference>
<evidence type="ECO:0000256" key="1">
    <source>
        <dbReference type="ARBA" id="ARBA00009727"/>
    </source>
</evidence>
<keyword evidence="8 9" id="KW-0472">Membrane</keyword>
<feature type="transmembrane region" description="Helical" evidence="9">
    <location>
        <begin position="245"/>
        <end position="263"/>
    </location>
</feature>
<comment type="function">
    <text evidence="9">Has a role in transport between endoplasmic reticulum and Golgi.</text>
</comment>
<dbReference type="InterPro" id="IPR005578">
    <property type="entry name" value="Yif1_fam"/>
</dbReference>
<reference evidence="11" key="1">
    <citation type="submission" date="2020-09" db="EMBL/GenBank/DDBJ databases">
        <authorList>
            <person name="Kikuchi T."/>
        </authorList>
    </citation>
    <scope>NUCLEOTIDE SEQUENCE</scope>
    <source>
        <strain evidence="11">SH1</strain>
    </source>
</reference>
<accession>A0A811L562</accession>
<dbReference type="GO" id="GO:0005789">
    <property type="term" value="C:endoplasmic reticulum membrane"/>
    <property type="evidence" value="ECO:0007669"/>
    <property type="project" value="UniProtKB-SubCell"/>
</dbReference>